<keyword evidence="2" id="KW-1133">Transmembrane helix</keyword>
<sequence length="424" mass="50061">MRIDINMDQDIGRMVASRRIQTSVTQEELASGICSIPYLSKLENNKLTNPNPETVELLLERLDVDYDYFRRVQADSVRTIQKLYKSINNKRMKTAEKQWDTISTYANEHPLLSVNADFLLIQFRYEMYVWKMDEAAKTKEKLDELSKTLSDIQYFYYLYFSGLFESMNYKLVEGIKLMEHALSHAKSMKMVDEFLFYHIALSYSLLGSSSLTLYYAKEALSIFQENLEQERVIDSFLLLGISYTRLKQFSQALTIYEKVLELSTEMQLEEISFITYHNIGYLYSVKGDSNIAIKYYNKSFEHYYDKTDRYFNTILFIAKEYLKLENNVKAIEVIDQDLERLSPPLTGVKIQMEMLRRKLGEDPSQIIEYIEQTAIPFFKEKNNTKSLIDCYLQVGEAHEKMFKYKMSSQYYKKALDLYSDIELF</sequence>
<dbReference type="SUPFAM" id="SSF47413">
    <property type="entry name" value="lambda repressor-like DNA-binding domains"/>
    <property type="match status" value="1"/>
</dbReference>
<dbReference type="RefSeq" id="WP_377907933.1">
    <property type="nucleotide sequence ID" value="NZ_JBHSGK010000003.1"/>
</dbReference>
<evidence type="ECO:0000256" key="1">
    <source>
        <dbReference type="PROSITE-ProRule" id="PRU00339"/>
    </source>
</evidence>
<gene>
    <name evidence="4" type="ORF">ACFO4L_01795</name>
</gene>
<dbReference type="Pfam" id="PF13176">
    <property type="entry name" value="TPR_7"/>
    <property type="match status" value="1"/>
</dbReference>
<dbReference type="SMART" id="SM00028">
    <property type="entry name" value="TPR"/>
    <property type="match status" value="5"/>
</dbReference>
<dbReference type="Proteomes" id="UP001595896">
    <property type="component" value="Unassembled WGS sequence"/>
</dbReference>
<dbReference type="InterPro" id="IPR010982">
    <property type="entry name" value="Lambda_DNA-bd_dom_sf"/>
</dbReference>
<dbReference type="Pfam" id="PF13181">
    <property type="entry name" value="TPR_8"/>
    <property type="match status" value="2"/>
</dbReference>
<dbReference type="PROSITE" id="PS50943">
    <property type="entry name" value="HTH_CROC1"/>
    <property type="match status" value="1"/>
</dbReference>
<dbReference type="Gene3D" id="1.10.260.40">
    <property type="entry name" value="lambda repressor-like DNA-binding domains"/>
    <property type="match status" value="1"/>
</dbReference>
<keyword evidence="5" id="KW-1185">Reference proteome</keyword>
<dbReference type="Pfam" id="PF01381">
    <property type="entry name" value="HTH_3"/>
    <property type="match status" value="1"/>
</dbReference>
<dbReference type="SMART" id="SM00530">
    <property type="entry name" value="HTH_XRE"/>
    <property type="match status" value="1"/>
</dbReference>
<proteinExistence type="predicted"/>
<feature type="transmembrane region" description="Helical" evidence="2">
    <location>
        <begin position="194"/>
        <end position="216"/>
    </location>
</feature>
<evidence type="ECO:0000259" key="3">
    <source>
        <dbReference type="PROSITE" id="PS50943"/>
    </source>
</evidence>
<protein>
    <submittedName>
        <fullName evidence="4">Helix-turn-helix domain-containing protein</fullName>
    </submittedName>
</protein>
<dbReference type="PROSITE" id="PS50005">
    <property type="entry name" value="TPR"/>
    <property type="match status" value="1"/>
</dbReference>
<evidence type="ECO:0000313" key="4">
    <source>
        <dbReference type="EMBL" id="MFC4735306.1"/>
    </source>
</evidence>
<feature type="repeat" description="TPR" evidence="1">
    <location>
        <begin position="233"/>
        <end position="266"/>
    </location>
</feature>
<comment type="caution">
    <text evidence="4">The sequence shown here is derived from an EMBL/GenBank/DDBJ whole genome shotgun (WGS) entry which is preliminary data.</text>
</comment>
<dbReference type="InterPro" id="IPR011990">
    <property type="entry name" value="TPR-like_helical_dom_sf"/>
</dbReference>
<evidence type="ECO:0000256" key="2">
    <source>
        <dbReference type="SAM" id="Phobius"/>
    </source>
</evidence>
<evidence type="ECO:0000313" key="5">
    <source>
        <dbReference type="Proteomes" id="UP001595896"/>
    </source>
</evidence>
<dbReference type="PANTHER" id="PTHR10098">
    <property type="entry name" value="RAPSYN-RELATED"/>
    <property type="match status" value="1"/>
</dbReference>
<feature type="domain" description="HTH cro/C1-type" evidence="3">
    <location>
        <begin position="15"/>
        <end position="69"/>
    </location>
</feature>
<dbReference type="InterPro" id="IPR019734">
    <property type="entry name" value="TPR_rpt"/>
</dbReference>
<accession>A0ABV9NR16</accession>
<dbReference type="CDD" id="cd00093">
    <property type="entry name" value="HTH_XRE"/>
    <property type="match status" value="1"/>
</dbReference>
<dbReference type="InterPro" id="IPR001387">
    <property type="entry name" value="Cro/C1-type_HTH"/>
</dbReference>
<keyword evidence="2" id="KW-0472">Membrane</keyword>
<name>A0ABV9NR16_9BACI</name>
<dbReference type="PANTHER" id="PTHR10098:SF106">
    <property type="entry name" value="TETRATRICOPEPTIDE REPEAT PROTEIN 28-LIKE PROTEIN"/>
    <property type="match status" value="1"/>
</dbReference>
<reference evidence="5" key="1">
    <citation type="journal article" date="2019" name="Int. J. Syst. Evol. Microbiol.">
        <title>The Global Catalogue of Microorganisms (GCM) 10K type strain sequencing project: providing services to taxonomists for standard genome sequencing and annotation.</title>
        <authorList>
            <consortium name="The Broad Institute Genomics Platform"/>
            <consortium name="The Broad Institute Genome Sequencing Center for Infectious Disease"/>
            <person name="Wu L."/>
            <person name="Ma J."/>
        </authorList>
    </citation>
    <scope>NUCLEOTIDE SEQUENCE [LARGE SCALE GENOMIC DNA]</scope>
    <source>
        <strain evidence="5">JCM 12165</strain>
    </source>
</reference>
<organism evidence="4 5">
    <name type="scientific">Bacillus daqingensis</name>
    <dbReference type="NCBI Taxonomy" id="872396"/>
    <lineage>
        <taxon>Bacteria</taxon>
        <taxon>Bacillati</taxon>
        <taxon>Bacillota</taxon>
        <taxon>Bacilli</taxon>
        <taxon>Bacillales</taxon>
        <taxon>Bacillaceae</taxon>
        <taxon>Bacillus</taxon>
    </lineage>
</organism>
<keyword evidence="1" id="KW-0802">TPR repeat</keyword>
<keyword evidence="2" id="KW-0812">Transmembrane</keyword>
<dbReference type="EMBL" id="JBHSGK010000003">
    <property type="protein sequence ID" value="MFC4735306.1"/>
    <property type="molecule type" value="Genomic_DNA"/>
</dbReference>
<dbReference type="SUPFAM" id="SSF48452">
    <property type="entry name" value="TPR-like"/>
    <property type="match status" value="1"/>
</dbReference>
<dbReference type="Gene3D" id="1.25.40.10">
    <property type="entry name" value="Tetratricopeptide repeat domain"/>
    <property type="match status" value="1"/>
</dbReference>